<keyword evidence="3" id="KW-1185">Reference proteome</keyword>
<comment type="caution">
    <text evidence="2">The sequence shown here is derived from an EMBL/GenBank/DDBJ whole genome shotgun (WGS) entry which is preliminary data.</text>
</comment>
<accession>A0ABQ1RA63</accession>
<name>A0ABQ1RA63_9ALTE</name>
<feature type="transmembrane region" description="Helical" evidence="1">
    <location>
        <begin position="30"/>
        <end position="50"/>
    </location>
</feature>
<organism evidence="2 3">
    <name type="scientific">Lacimicrobium alkaliphilum</name>
    <dbReference type="NCBI Taxonomy" id="1526571"/>
    <lineage>
        <taxon>Bacteria</taxon>
        <taxon>Pseudomonadati</taxon>
        <taxon>Pseudomonadota</taxon>
        <taxon>Gammaproteobacteria</taxon>
        <taxon>Alteromonadales</taxon>
        <taxon>Alteromonadaceae</taxon>
        <taxon>Lacimicrobium</taxon>
    </lineage>
</organism>
<dbReference type="Proteomes" id="UP000614272">
    <property type="component" value="Unassembled WGS sequence"/>
</dbReference>
<evidence type="ECO:0000256" key="1">
    <source>
        <dbReference type="SAM" id="Phobius"/>
    </source>
</evidence>
<sequence>MNWKLIVFVALGATLGTVGTHSFFNGFDLALTLAVGIASLLGAVLIGYITTMGGRK</sequence>
<gene>
    <name evidence="2" type="ORF">GCM10011357_17710</name>
</gene>
<evidence type="ECO:0008006" key="4">
    <source>
        <dbReference type="Google" id="ProtNLM"/>
    </source>
</evidence>
<keyword evidence="1" id="KW-0812">Transmembrane</keyword>
<protein>
    <recommendedName>
        <fullName evidence="4">CTP synthetase</fullName>
    </recommendedName>
</protein>
<keyword evidence="1" id="KW-0472">Membrane</keyword>
<evidence type="ECO:0000313" key="3">
    <source>
        <dbReference type="Proteomes" id="UP000614272"/>
    </source>
</evidence>
<dbReference type="EMBL" id="BMGJ01000005">
    <property type="protein sequence ID" value="GGD62881.1"/>
    <property type="molecule type" value="Genomic_DNA"/>
</dbReference>
<dbReference type="RefSeq" id="WP_180237111.1">
    <property type="nucleotide sequence ID" value="NZ_BMGJ01000005.1"/>
</dbReference>
<reference evidence="3" key="1">
    <citation type="journal article" date="2019" name="Int. J. Syst. Evol. Microbiol.">
        <title>The Global Catalogue of Microorganisms (GCM) 10K type strain sequencing project: providing services to taxonomists for standard genome sequencing and annotation.</title>
        <authorList>
            <consortium name="The Broad Institute Genomics Platform"/>
            <consortium name="The Broad Institute Genome Sequencing Center for Infectious Disease"/>
            <person name="Wu L."/>
            <person name="Ma J."/>
        </authorList>
    </citation>
    <scope>NUCLEOTIDE SEQUENCE [LARGE SCALE GENOMIC DNA]</scope>
    <source>
        <strain evidence="3">CGMCC 1.12923</strain>
    </source>
</reference>
<keyword evidence="1" id="KW-1133">Transmembrane helix</keyword>
<evidence type="ECO:0000313" key="2">
    <source>
        <dbReference type="EMBL" id="GGD62881.1"/>
    </source>
</evidence>
<proteinExistence type="predicted"/>